<feature type="transmembrane region" description="Helical" evidence="8">
    <location>
        <begin position="15"/>
        <end position="33"/>
    </location>
</feature>
<organism evidence="9 10">
    <name type="scientific">Celeribacter ethanolicus</name>
    <dbReference type="NCBI Taxonomy" id="1758178"/>
    <lineage>
        <taxon>Bacteria</taxon>
        <taxon>Pseudomonadati</taxon>
        <taxon>Pseudomonadota</taxon>
        <taxon>Alphaproteobacteria</taxon>
        <taxon>Rhodobacterales</taxon>
        <taxon>Roseobacteraceae</taxon>
        <taxon>Celeribacter</taxon>
    </lineage>
</organism>
<comment type="subcellular location">
    <subcellularLocation>
        <location evidence="1">Cell membrane</location>
        <topology evidence="1">Single-pass membrane protein</topology>
    </subcellularLocation>
    <subcellularLocation>
        <location evidence="7">Cell membrane</location>
        <topology evidence="7">Single-pass type II membrane protein</topology>
    </subcellularLocation>
</comment>
<keyword evidence="5 8" id="KW-1133">Transmembrane helix</keyword>
<dbReference type="STRING" id="1758178.GCA_001550095_01992"/>
<dbReference type="PANTHER" id="PTHR30558:SF3">
    <property type="entry name" value="BIOPOLYMER TRANSPORT PROTEIN EXBD-RELATED"/>
    <property type="match status" value="1"/>
</dbReference>
<dbReference type="InterPro" id="IPR003400">
    <property type="entry name" value="ExbD"/>
</dbReference>
<keyword evidence="6 8" id="KW-0472">Membrane</keyword>
<sequence length="142" mass="14803">MDFSETPRPQASESVVPMINVVFLLLIFFLMTAEIAPPDPLELDLPDAGVEAEITAPLPLYLGRDGTLAFRDVQGEEAVLRALELERIALCADGGCEGASGPSIAMSADREVSAAILAALLPKLAALGFPKVELVTRAGGGA</sequence>
<dbReference type="EMBL" id="CP022196">
    <property type="protein sequence ID" value="ATG48617.1"/>
    <property type="molecule type" value="Genomic_DNA"/>
</dbReference>
<evidence type="ECO:0000256" key="4">
    <source>
        <dbReference type="ARBA" id="ARBA00022692"/>
    </source>
</evidence>
<protein>
    <submittedName>
        <fullName evidence="9">Biopolymer transporter ExbD</fullName>
    </submittedName>
</protein>
<dbReference type="Pfam" id="PF02472">
    <property type="entry name" value="ExbD"/>
    <property type="match status" value="1"/>
</dbReference>
<accession>A0A291GEM2</accession>
<dbReference type="GO" id="GO:0005886">
    <property type="term" value="C:plasma membrane"/>
    <property type="evidence" value="ECO:0007669"/>
    <property type="project" value="UniProtKB-SubCell"/>
</dbReference>
<keyword evidence="4 7" id="KW-0812">Transmembrane</keyword>
<keyword evidence="7" id="KW-0813">Transport</keyword>
<gene>
    <name evidence="9" type="ORF">CEW89_14260</name>
</gene>
<dbReference type="PANTHER" id="PTHR30558">
    <property type="entry name" value="EXBD MEMBRANE COMPONENT OF PMF-DRIVEN MACROMOLECULE IMPORT SYSTEM"/>
    <property type="match status" value="1"/>
</dbReference>
<evidence type="ECO:0000256" key="1">
    <source>
        <dbReference type="ARBA" id="ARBA00004162"/>
    </source>
</evidence>
<keyword evidence="10" id="KW-1185">Reference proteome</keyword>
<evidence type="ECO:0000256" key="6">
    <source>
        <dbReference type="ARBA" id="ARBA00023136"/>
    </source>
</evidence>
<evidence type="ECO:0000313" key="9">
    <source>
        <dbReference type="EMBL" id="ATG48617.1"/>
    </source>
</evidence>
<evidence type="ECO:0000313" key="10">
    <source>
        <dbReference type="Proteomes" id="UP000217935"/>
    </source>
</evidence>
<reference evidence="9 10" key="1">
    <citation type="submission" date="2017-06" db="EMBL/GenBank/DDBJ databases">
        <title>Celeribacter sp. TSPH2 complete genome sequence.</title>
        <authorList>
            <person name="Woo J.-H."/>
            <person name="Kim H.-S."/>
        </authorList>
    </citation>
    <scope>NUCLEOTIDE SEQUENCE [LARGE SCALE GENOMIC DNA]</scope>
    <source>
        <strain evidence="9 10">TSPH2</strain>
    </source>
</reference>
<evidence type="ECO:0000256" key="3">
    <source>
        <dbReference type="ARBA" id="ARBA00022475"/>
    </source>
</evidence>
<dbReference type="RefSeq" id="WP_096806344.1">
    <property type="nucleotide sequence ID" value="NZ_CP022196.1"/>
</dbReference>
<keyword evidence="7" id="KW-0653">Protein transport</keyword>
<dbReference type="Proteomes" id="UP000217935">
    <property type="component" value="Chromosome"/>
</dbReference>
<name>A0A291GEM2_9RHOB</name>
<comment type="similarity">
    <text evidence="2 7">Belongs to the ExbD/TolR family.</text>
</comment>
<dbReference type="KEGG" id="ceh:CEW89_14260"/>
<evidence type="ECO:0000256" key="7">
    <source>
        <dbReference type="RuleBase" id="RU003879"/>
    </source>
</evidence>
<keyword evidence="3" id="KW-1003">Cell membrane</keyword>
<dbReference type="GO" id="GO:0015031">
    <property type="term" value="P:protein transport"/>
    <property type="evidence" value="ECO:0007669"/>
    <property type="project" value="UniProtKB-KW"/>
</dbReference>
<evidence type="ECO:0000256" key="8">
    <source>
        <dbReference type="SAM" id="Phobius"/>
    </source>
</evidence>
<evidence type="ECO:0000256" key="2">
    <source>
        <dbReference type="ARBA" id="ARBA00005811"/>
    </source>
</evidence>
<dbReference type="AlphaFoldDB" id="A0A291GEM2"/>
<dbReference type="GO" id="GO:0022857">
    <property type="term" value="F:transmembrane transporter activity"/>
    <property type="evidence" value="ECO:0007669"/>
    <property type="project" value="InterPro"/>
</dbReference>
<evidence type="ECO:0000256" key="5">
    <source>
        <dbReference type="ARBA" id="ARBA00022989"/>
    </source>
</evidence>
<proteinExistence type="inferred from homology"/>